<dbReference type="Gene3D" id="3.20.20.80">
    <property type="entry name" value="Glycosidases"/>
    <property type="match status" value="1"/>
</dbReference>
<dbReference type="Gene3D" id="3.90.400.10">
    <property type="entry name" value="Oligo-1,6-glucosidase, Domain 2"/>
    <property type="match status" value="1"/>
</dbReference>
<dbReference type="Pfam" id="PF00128">
    <property type="entry name" value="Alpha-amylase"/>
    <property type="match status" value="1"/>
</dbReference>
<feature type="domain" description="Glycosyl hydrolase family 13 catalytic" evidence="4">
    <location>
        <begin position="15"/>
        <end position="415"/>
    </location>
</feature>
<name>A0AAW4P8P2_9EURY</name>
<dbReference type="InterPro" id="IPR013780">
    <property type="entry name" value="Glyco_hydro_b"/>
</dbReference>
<protein>
    <submittedName>
        <fullName evidence="5">Alpha-glucosidase</fullName>
    </submittedName>
</protein>
<keyword evidence="3" id="KW-0326">Glycosidase</keyword>
<dbReference type="EMBL" id="RKLT01000001">
    <property type="protein sequence ID" value="MBX0294127.1"/>
    <property type="molecule type" value="Genomic_DNA"/>
</dbReference>
<dbReference type="Proteomes" id="UP001430455">
    <property type="component" value="Unassembled WGS sequence"/>
</dbReference>
<dbReference type="InterPro" id="IPR017853">
    <property type="entry name" value="GH"/>
</dbReference>
<evidence type="ECO:0000256" key="3">
    <source>
        <dbReference type="ARBA" id="ARBA00023295"/>
    </source>
</evidence>
<evidence type="ECO:0000259" key="4">
    <source>
        <dbReference type="SMART" id="SM00642"/>
    </source>
</evidence>
<dbReference type="GO" id="GO:0004556">
    <property type="term" value="F:alpha-amylase activity"/>
    <property type="evidence" value="ECO:0007669"/>
    <property type="project" value="TreeGrafter"/>
</dbReference>
<reference evidence="5 6" key="1">
    <citation type="submission" date="2021-06" db="EMBL/GenBank/DDBJ databases">
        <title>Halomicroarcula sp. a new haloarchaeum isolated from saline soil.</title>
        <authorList>
            <person name="Duran-Viseras A."/>
            <person name="Sanchez-Porro C."/>
            <person name="Ventosa A."/>
        </authorList>
    </citation>
    <scope>NUCLEOTIDE SEQUENCE [LARGE SCALE GENOMIC DNA]</scope>
    <source>
        <strain evidence="5 6">F27</strain>
    </source>
</reference>
<keyword evidence="2" id="KW-0378">Hydrolase</keyword>
<dbReference type="InterPro" id="IPR006047">
    <property type="entry name" value="GH13_cat_dom"/>
</dbReference>
<dbReference type="InterPro" id="IPR045857">
    <property type="entry name" value="O16G_dom_2"/>
</dbReference>
<evidence type="ECO:0000313" key="6">
    <source>
        <dbReference type="Proteomes" id="UP001430455"/>
    </source>
</evidence>
<sequence length="556" mass="64128">MDRERTWWKEAVVYQIYPKSFNDSDGDGVGDLQGVIDRLDHVESLGADVIWLNPVYESPQADNGYDISDYRAIHEEYGTMEDWEDLLAEVHDRGMRLIMDLVVNHTSTDHEWFRKSREGEDGYREYYYWRDGDGEEPPNNWKSGFGGSAWERDEEVGEQYLHLFDRTQADLNWDNAEVREDVYEMMNWWLEKGIDGFRMDVVNLVSKPEGLPDGDPEQDWTGIEHFANGPNAQAYLEEMAERTYDDYDTMTVGECVDVDVETASDYVSADGPMDMLFHFEHMFVDVGDRWLSPAEWDLTDLKAVMSHWQTELDGWNSLYLTNHDQPRIVSRFADDGEYRRESGKLLATLLFTLSGTPYVYQGQEIGMTNYPWSSLDELDDLQSIGKVEEAMEAGEVDAFEEVQDIVRARSRDNARTPMQWDESEHAGFTDGDPWLAVNPDYEEVNVAAAERDGDSILQYYRTLVDVRDENDVLVYGDYQLLIPDHEELWAYRRTLTTDGGTDEVLVVLNFDDTETVATLDDAERAGEVVVANYDEVPTTDGVLTLRPYEARVYELE</sequence>
<dbReference type="SMART" id="SM00642">
    <property type="entry name" value="Aamy"/>
    <property type="match status" value="1"/>
</dbReference>
<keyword evidence="6" id="KW-1185">Reference proteome</keyword>
<dbReference type="NCBIfam" id="NF008183">
    <property type="entry name" value="PRK10933.1"/>
    <property type="match status" value="1"/>
</dbReference>
<gene>
    <name evidence="5" type="ORF">EGH23_04420</name>
</gene>
<dbReference type="GO" id="GO:0009313">
    <property type="term" value="P:oligosaccharide catabolic process"/>
    <property type="evidence" value="ECO:0007669"/>
    <property type="project" value="TreeGrafter"/>
</dbReference>
<dbReference type="FunFam" id="2.60.40.1180:FF:000007">
    <property type="entry name" value="Sucrose isomerase"/>
    <property type="match status" value="1"/>
</dbReference>
<evidence type="ECO:0000256" key="2">
    <source>
        <dbReference type="ARBA" id="ARBA00022801"/>
    </source>
</evidence>
<comment type="caution">
    <text evidence="5">The sequence shown here is derived from an EMBL/GenBank/DDBJ whole genome shotgun (WGS) entry which is preliminary data.</text>
</comment>
<dbReference type="Gene3D" id="2.60.40.1180">
    <property type="entry name" value="Golgi alpha-mannosidase II"/>
    <property type="match status" value="1"/>
</dbReference>
<dbReference type="SUPFAM" id="SSF51011">
    <property type="entry name" value="Glycosyl hydrolase domain"/>
    <property type="match status" value="1"/>
</dbReference>
<dbReference type="AlphaFoldDB" id="A0AAW4P8P2"/>
<dbReference type="FunFam" id="3.20.20.80:FF:000064">
    <property type="entry name" value="Oligo-1,6-glucosidase"/>
    <property type="match status" value="2"/>
</dbReference>
<comment type="similarity">
    <text evidence="1">Belongs to the glycosyl hydrolase 13 family.</text>
</comment>
<organism evidence="5 6">
    <name type="scientific">Haloarcula nitratireducens</name>
    <dbReference type="NCBI Taxonomy" id="2487749"/>
    <lineage>
        <taxon>Archaea</taxon>
        <taxon>Methanobacteriati</taxon>
        <taxon>Methanobacteriota</taxon>
        <taxon>Stenosarchaea group</taxon>
        <taxon>Halobacteria</taxon>
        <taxon>Halobacteriales</taxon>
        <taxon>Haloarculaceae</taxon>
        <taxon>Haloarcula</taxon>
    </lineage>
</organism>
<dbReference type="FunFam" id="3.90.400.10:FF:000002">
    <property type="entry name" value="Sucrose isomerase"/>
    <property type="match status" value="1"/>
</dbReference>
<dbReference type="PANTHER" id="PTHR10357:SF184">
    <property type="entry name" value="OLIGO-1,6-GLUCOSIDASE 1"/>
    <property type="match status" value="1"/>
</dbReference>
<dbReference type="PANTHER" id="PTHR10357">
    <property type="entry name" value="ALPHA-AMYLASE FAMILY MEMBER"/>
    <property type="match status" value="1"/>
</dbReference>
<evidence type="ECO:0000256" key="1">
    <source>
        <dbReference type="ARBA" id="ARBA00008061"/>
    </source>
</evidence>
<dbReference type="CDD" id="cd11333">
    <property type="entry name" value="AmyAc_SI_OligoGlu_DGase"/>
    <property type="match status" value="1"/>
</dbReference>
<dbReference type="SUPFAM" id="SSF51445">
    <property type="entry name" value="(Trans)glycosidases"/>
    <property type="match status" value="1"/>
</dbReference>
<dbReference type="RefSeq" id="WP_220578800.1">
    <property type="nucleotide sequence ID" value="NZ_RKLT01000001.1"/>
</dbReference>
<accession>A0AAW4P8P2</accession>
<evidence type="ECO:0000313" key="5">
    <source>
        <dbReference type="EMBL" id="MBX0294127.1"/>
    </source>
</evidence>
<proteinExistence type="inferred from homology"/>